<keyword evidence="3" id="KW-1185">Reference proteome</keyword>
<reference evidence="2 3" key="1">
    <citation type="submission" date="2019-06" db="EMBL/GenBank/DDBJ databases">
        <title>WGS assembly of Gossypium darwinii.</title>
        <authorList>
            <person name="Chen Z.J."/>
            <person name="Sreedasyam A."/>
            <person name="Ando A."/>
            <person name="Song Q."/>
            <person name="De L."/>
            <person name="Hulse-Kemp A."/>
            <person name="Ding M."/>
            <person name="Ye W."/>
            <person name="Kirkbride R."/>
            <person name="Jenkins J."/>
            <person name="Plott C."/>
            <person name="Lovell J."/>
            <person name="Lin Y.-M."/>
            <person name="Vaughn R."/>
            <person name="Liu B."/>
            <person name="Li W."/>
            <person name="Simpson S."/>
            <person name="Scheffler B."/>
            <person name="Saski C."/>
            <person name="Grover C."/>
            <person name="Hu G."/>
            <person name="Conover J."/>
            <person name="Carlson J."/>
            <person name="Shu S."/>
            <person name="Boston L."/>
            <person name="Williams M."/>
            <person name="Peterson D."/>
            <person name="Mcgee K."/>
            <person name="Jones D."/>
            <person name="Wendel J."/>
            <person name="Stelly D."/>
            <person name="Grimwood J."/>
            <person name="Schmutz J."/>
        </authorList>
    </citation>
    <scope>NUCLEOTIDE SEQUENCE [LARGE SCALE GENOMIC DNA]</scope>
    <source>
        <strain evidence="2">1808015.09</strain>
    </source>
</reference>
<dbReference type="AlphaFoldDB" id="A0A5D2GY83"/>
<proteinExistence type="predicted"/>
<accession>A0A5D2GY83</accession>
<dbReference type="Proteomes" id="UP000323506">
    <property type="component" value="Chromosome A04"/>
</dbReference>
<keyword evidence="1" id="KW-0732">Signal</keyword>
<dbReference type="EMBL" id="CM017691">
    <property type="protein sequence ID" value="TYH22259.1"/>
    <property type="molecule type" value="Genomic_DNA"/>
</dbReference>
<organism evidence="2 3">
    <name type="scientific">Gossypium darwinii</name>
    <name type="common">Darwin's cotton</name>
    <name type="synonym">Gossypium barbadense var. darwinii</name>
    <dbReference type="NCBI Taxonomy" id="34276"/>
    <lineage>
        <taxon>Eukaryota</taxon>
        <taxon>Viridiplantae</taxon>
        <taxon>Streptophyta</taxon>
        <taxon>Embryophyta</taxon>
        <taxon>Tracheophyta</taxon>
        <taxon>Spermatophyta</taxon>
        <taxon>Magnoliopsida</taxon>
        <taxon>eudicotyledons</taxon>
        <taxon>Gunneridae</taxon>
        <taxon>Pentapetalae</taxon>
        <taxon>rosids</taxon>
        <taxon>malvids</taxon>
        <taxon>Malvales</taxon>
        <taxon>Malvaceae</taxon>
        <taxon>Malvoideae</taxon>
        <taxon>Gossypium</taxon>
    </lineage>
</organism>
<name>A0A5D2GY83_GOSDA</name>
<protein>
    <submittedName>
        <fullName evidence="2">Uncharacterized protein</fullName>
    </submittedName>
</protein>
<gene>
    <name evidence="2" type="ORF">ES288_A04G112800v1</name>
</gene>
<evidence type="ECO:0000256" key="1">
    <source>
        <dbReference type="SAM" id="SignalP"/>
    </source>
</evidence>
<evidence type="ECO:0000313" key="2">
    <source>
        <dbReference type="EMBL" id="TYH22259.1"/>
    </source>
</evidence>
<sequence>MMISIIASFFSFFQNLGANAIATGASLATSVSESFSGSITGIGQRMRAIESYLKRLPFRPTHRDGIPNKGKAYWVKATGISLLMYQVIGR</sequence>
<feature type="chain" id="PRO_5022922423" evidence="1">
    <location>
        <begin position="19"/>
        <end position="90"/>
    </location>
</feature>
<evidence type="ECO:0000313" key="3">
    <source>
        <dbReference type="Proteomes" id="UP000323506"/>
    </source>
</evidence>
<feature type="signal peptide" evidence="1">
    <location>
        <begin position="1"/>
        <end position="18"/>
    </location>
</feature>